<sequence length="83" mass="9584">MKPMIFQGSKNIIYSRIKEARKNLGMTQEELAGKMQTLGVNIDQQMISKIENNNRIVTDFELKCFSIALKVDVLYLLQDFKLS</sequence>
<dbReference type="CDD" id="cd00093">
    <property type="entry name" value="HTH_XRE"/>
    <property type="match status" value="1"/>
</dbReference>
<gene>
    <name evidence="2" type="ORF">IAC74_07360</name>
</gene>
<dbReference type="Pfam" id="PF01381">
    <property type="entry name" value="HTH_3"/>
    <property type="match status" value="1"/>
</dbReference>
<dbReference type="GO" id="GO:0003677">
    <property type="term" value="F:DNA binding"/>
    <property type="evidence" value="ECO:0007669"/>
    <property type="project" value="InterPro"/>
</dbReference>
<protein>
    <submittedName>
        <fullName evidence="2">Helix-turn-helix transcriptional regulator</fullName>
    </submittedName>
</protein>
<evidence type="ECO:0000313" key="2">
    <source>
        <dbReference type="EMBL" id="HIV03378.1"/>
    </source>
</evidence>
<name>A0A9D1NJ32_9FIRM</name>
<dbReference type="Gene3D" id="1.10.260.40">
    <property type="entry name" value="lambda repressor-like DNA-binding domains"/>
    <property type="match status" value="1"/>
</dbReference>
<reference evidence="2" key="1">
    <citation type="submission" date="2020-10" db="EMBL/GenBank/DDBJ databases">
        <authorList>
            <person name="Gilroy R."/>
        </authorList>
    </citation>
    <scope>NUCLEOTIDE SEQUENCE</scope>
    <source>
        <strain evidence="2">4920</strain>
    </source>
</reference>
<accession>A0A9D1NJ32</accession>
<dbReference type="SMART" id="SM00530">
    <property type="entry name" value="HTH_XRE"/>
    <property type="match status" value="1"/>
</dbReference>
<feature type="domain" description="HTH cro/C1-type" evidence="1">
    <location>
        <begin position="17"/>
        <end position="76"/>
    </location>
</feature>
<dbReference type="SUPFAM" id="SSF47413">
    <property type="entry name" value="lambda repressor-like DNA-binding domains"/>
    <property type="match status" value="1"/>
</dbReference>
<proteinExistence type="predicted"/>
<dbReference type="PROSITE" id="PS50943">
    <property type="entry name" value="HTH_CROC1"/>
    <property type="match status" value="1"/>
</dbReference>
<organism evidence="2 3">
    <name type="scientific">Candidatus Aphodoplasma excrementigallinarum</name>
    <dbReference type="NCBI Taxonomy" id="2840673"/>
    <lineage>
        <taxon>Bacteria</taxon>
        <taxon>Bacillati</taxon>
        <taxon>Bacillota</taxon>
        <taxon>Clostridia</taxon>
        <taxon>Eubacteriales</taxon>
        <taxon>Candidatus Aphodoplasma</taxon>
    </lineage>
</organism>
<evidence type="ECO:0000259" key="1">
    <source>
        <dbReference type="PROSITE" id="PS50943"/>
    </source>
</evidence>
<reference evidence="2" key="2">
    <citation type="journal article" date="2021" name="PeerJ">
        <title>Extensive microbial diversity within the chicken gut microbiome revealed by metagenomics and culture.</title>
        <authorList>
            <person name="Gilroy R."/>
            <person name="Ravi A."/>
            <person name="Getino M."/>
            <person name="Pursley I."/>
            <person name="Horton D.L."/>
            <person name="Alikhan N.F."/>
            <person name="Baker D."/>
            <person name="Gharbi K."/>
            <person name="Hall N."/>
            <person name="Watson M."/>
            <person name="Adriaenssens E.M."/>
            <person name="Foster-Nyarko E."/>
            <person name="Jarju S."/>
            <person name="Secka A."/>
            <person name="Antonio M."/>
            <person name="Oren A."/>
            <person name="Chaudhuri R.R."/>
            <person name="La Ragione R."/>
            <person name="Hildebrand F."/>
            <person name="Pallen M.J."/>
        </authorList>
    </citation>
    <scope>NUCLEOTIDE SEQUENCE</scope>
    <source>
        <strain evidence="2">4920</strain>
    </source>
</reference>
<dbReference type="EMBL" id="DVOF01000218">
    <property type="protein sequence ID" value="HIV03378.1"/>
    <property type="molecule type" value="Genomic_DNA"/>
</dbReference>
<dbReference type="AlphaFoldDB" id="A0A9D1NJ32"/>
<comment type="caution">
    <text evidence="2">The sequence shown here is derived from an EMBL/GenBank/DDBJ whole genome shotgun (WGS) entry which is preliminary data.</text>
</comment>
<dbReference type="InterPro" id="IPR010982">
    <property type="entry name" value="Lambda_DNA-bd_dom_sf"/>
</dbReference>
<dbReference type="InterPro" id="IPR001387">
    <property type="entry name" value="Cro/C1-type_HTH"/>
</dbReference>
<evidence type="ECO:0000313" key="3">
    <source>
        <dbReference type="Proteomes" id="UP000886743"/>
    </source>
</evidence>
<dbReference type="Proteomes" id="UP000886743">
    <property type="component" value="Unassembled WGS sequence"/>
</dbReference>